<evidence type="ECO:0000313" key="3">
    <source>
        <dbReference type="Proteomes" id="UP000001798"/>
    </source>
</evidence>
<reference evidence="2 3" key="1">
    <citation type="journal article" date="2011" name="PLoS Genet.">
        <title>Genomic analysis of the necrotrophic fungal pathogens Sclerotinia sclerotiorum and Botrytis cinerea.</title>
        <authorList>
            <person name="Amselem J."/>
            <person name="Cuomo C.A."/>
            <person name="van Kan J.A."/>
            <person name="Viaud M."/>
            <person name="Benito E.P."/>
            <person name="Couloux A."/>
            <person name="Coutinho P.M."/>
            <person name="de Vries R.P."/>
            <person name="Dyer P.S."/>
            <person name="Fillinger S."/>
            <person name="Fournier E."/>
            <person name="Gout L."/>
            <person name="Hahn M."/>
            <person name="Kohn L."/>
            <person name="Lapalu N."/>
            <person name="Plummer K.M."/>
            <person name="Pradier J.M."/>
            <person name="Quevillon E."/>
            <person name="Sharon A."/>
            <person name="Simon A."/>
            <person name="ten Have A."/>
            <person name="Tudzynski B."/>
            <person name="Tudzynski P."/>
            <person name="Wincker P."/>
            <person name="Andrew M."/>
            <person name="Anthouard V."/>
            <person name="Beever R.E."/>
            <person name="Beffa R."/>
            <person name="Benoit I."/>
            <person name="Bouzid O."/>
            <person name="Brault B."/>
            <person name="Chen Z."/>
            <person name="Choquer M."/>
            <person name="Collemare J."/>
            <person name="Cotton P."/>
            <person name="Danchin E.G."/>
            <person name="Da Silva C."/>
            <person name="Gautier A."/>
            <person name="Giraud C."/>
            <person name="Giraud T."/>
            <person name="Gonzalez C."/>
            <person name="Grossetete S."/>
            <person name="Guldener U."/>
            <person name="Henrissat B."/>
            <person name="Howlett B.J."/>
            <person name="Kodira C."/>
            <person name="Kretschmer M."/>
            <person name="Lappartient A."/>
            <person name="Leroch M."/>
            <person name="Levis C."/>
            <person name="Mauceli E."/>
            <person name="Neuveglise C."/>
            <person name="Oeser B."/>
            <person name="Pearson M."/>
            <person name="Poulain J."/>
            <person name="Poussereau N."/>
            <person name="Quesneville H."/>
            <person name="Rascle C."/>
            <person name="Schumacher J."/>
            <person name="Segurens B."/>
            <person name="Sexton A."/>
            <person name="Silva E."/>
            <person name="Sirven C."/>
            <person name="Soanes D.M."/>
            <person name="Talbot N.J."/>
            <person name="Templeton M."/>
            <person name="Yandava C."/>
            <person name="Yarden O."/>
            <person name="Zeng Q."/>
            <person name="Rollins J.A."/>
            <person name="Lebrun M.H."/>
            <person name="Dickman M."/>
        </authorList>
    </citation>
    <scope>NUCLEOTIDE SEQUENCE [LARGE SCALE GENOMIC DNA]</scope>
    <source>
        <strain evidence="2 3">B05.10</strain>
    </source>
</reference>
<dbReference type="Proteomes" id="UP000001798">
    <property type="component" value="Chromosome 10"/>
</dbReference>
<dbReference type="GeneID" id="5437549"/>
<evidence type="ECO:0000313" key="2">
    <source>
        <dbReference type="EMBL" id="ATZ54260.1"/>
    </source>
</evidence>
<dbReference type="KEGG" id="bfu:BCIN_10g02750"/>
<dbReference type="Pfam" id="PF20150">
    <property type="entry name" value="2EXR"/>
    <property type="match status" value="1"/>
</dbReference>
<dbReference type="InterPro" id="IPR045518">
    <property type="entry name" value="2EXR"/>
</dbReference>
<dbReference type="PANTHER" id="PTHR35910:SF6">
    <property type="entry name" value="2EXR DOMAIN-CONTAINING PROTEIN"/>
    <property type="match status" value="1"/>
</dbReference>
<keyword evidence="3" id="KW-1185">Reference proteome</keyword>
<proteinExistence type="predicted"/>
<dbReference type="AlphaFoldDB" id="A0A384JUQ1"/>
<organism evidence="2 3">
    <name type="scientific">Botryotinia fuckeliana (strain B05.10)</name>
    <name type="common">Noble rot fungus</name>
    <name type="synonym">Botrytis cinerea</name>
    <dbReference type="NCBI Taxonomy" id="332648"/>
    <lineage>
        <taxon>Eukaryota</taxon>
        <taxon>Fungi</taxon>
        <taxon>Dikarya</taxon>
        <taxon>Ascomycota</taxon>
        <taxon>Pezizomycotina</taxon>
        <taxon>Leotiomycetes</taxon>
        <taxon>Helotiales</taxon>
        <taxon>Sclerotiniaceae</taxon>
        <taxon>Botrytis</taxon>
    </lineage>
</organism>
<dbReference type="VEuPathDB" id="FungiDB:Bcin10g02750"/>
<accession>A0A384JUQ1</accession>
<dbReference type="OrthoDB" id="3561261at2759"/>
<gene>
    <name evidence="2" type="ORF">BCIN_10g02750</name>
</gene>
<dbReference type="PANTHER" id="PTHR35910">
    <property type="entry name" value="2EXR DOMAIN-CONTAINING PROTEIN"/>
    <property type="match status" value="1"/>
</dbReference>
<sequence length="238" mass="27618">MSFAMLPAELRSLIWEFALPKPRFHLIKSNKMTTKKNIPVLFQINQESREFALKHMPLIFDGTNLAGCDDYHFNYFNPRIDTLCLYDTSDNFKFFMGPWYWHGIPEIAPIKECDMVKSIEIKQKNGFRLPLVSKTGYFQNLERLVVRFQESFQLNTRLNVGGPAEHANRIVDLVVQDSRPYYAFFRRQVADGKIAVMPDIVFILTRSDVRFILSAGVSTLEFSGTRTVMNKAVKELFD</sequence>
<dbReference type="EMBL" id="CP009814">
    <property type="protein sequence ID" value="ATZ54260.1"/>
    <property type="molecule type" value="Genomic_DNA"/>
</dbReference>
<protein>
    <recommendedName>
        <fullName evidence="1">2EXR domain-containing protein</fullName>
    </recommendedName>
</protein>
<evidence type="ECO:0000259" key="1">
    <source>
        <dbReference type="Pfam" id="PF20150"/>
    </source>
</evidence>
<feature type="domain" description="2EXR" evidence="1">
    <location>
        <begin position="3"/>
        <end position="83"/>
    </location>
</feature>
<name>A0A384JUQ1_BOTFB</name>
<dbReference type="RefSeq" id="XP_001556964.2">
    <property type="nucleotide sequence ID" value="XM_001556914.2"/>
</dbReference>
<reference evidence="2 3" key="3">
    <citation type="journal article" date="2017" name="Mol. Plant Pathol.">
        <title>A gapless genome sequence of the fungus Botrytis cinerea.</title>
        <authorList>
            <person name="Van Kan J.A."/>
            <person name="Stassen J.H."/>
            <person name="Mosbach A."/>
            <person name="Van Der Lee T.A."/>
            <person name="Faino L."/>
            <person name="Farmer A.D."/>
            <person name="Papasotiriou D.G."/>
            <person name="Zhou S."/>
            <person name="Seidl M.F."/>
            <person name="Cottam E."/>
            <person name="Edel D."/>
            <person name="Hahn M."/>
            <person name="Schwartz D.C."/>
            <person name="Dietrich R.A."/>
            <person name="Widdison S."/>
            <person name="Scalliet G."/>
        </authorList>
    </citation>
    <scope>NUCLEOTIDE SEQUENCE [LARGE SCALE GENOMIC DNA]</scope>
    <source>
        <strain evidence="2 3">B05.10</strain>
    </source>
</reference>
<reference evidence="2 3" key="2">
    <citation type="journal article" date="2012" name="Eukaryot. Cell">
        <title>Genome update of Botrytis cinerea strains B05.10 and T4.</title>
        <authorList>
            <person name="Staats M."/>
            <person name="van Kan J.A."/>
        </authorList>
    </citation>
    <scope>NUCLEOTIDE SEQUENCE [LARGE SCALE GENOMIC DNA]</scope>
    <source>
        <strain evidence="2 3">B05.10</strain>
    </source>
</reference>